<dbReference type="EMBL" id="NJIH01000001">
    <property type="protein sequence ID" value="OWT66393.1"/>
    <property type="molecule type" value="Genomic_DNA"/>
</dbReference>
<dbReference type="InterPro" id="IPR036188">
    <property type="entry name" value="FAD/NAD-bd_sf"/>
</dbReference>
<dbReference type="AlphaFoldDB" id="A0A225N0R1"/>
<dbReference type="Pfam" id="PF00890">
    <property type="entry name" value="FAD_binding_2"/>
    <property type="match status" value="1"/>
</dbReference>
<protein>
    <submittedName>
        <fullName evidence="6">FAD-binding dehydrogenase</fullName>
    </submittedName>
</protein>
<dbReference type="InterPro" id="IPR027477">
    <property type="entry name" value="Succ_DH/fumarate_Rdtase_cat_sf"/>
</dbReference>
<dbReference type="OrthoDB" id="9813348at2"/>
<dbReference type="NCBIfam" id="NF004789">
    <property type="entry name" value="PRK06134.1"/>
    <property type="match status" value="1"/>
</dbReference>
<sequence>MDCDLLVIGSGAGGLATAVTAAKLGLRVVVVEKDTHIGGTSAWSGGWMWIPGNALARAAGVEDEQASRTYLRHELGAWYDEAKIEAYLKKGPEMVEFFQKETSLQFINGAMIPDFHGHSPGAATGQRAVGAAPFDGRQLGRQIRLLKPPLDLISPFGMGIATLELSHFFNYTRKLHSFLHVARRVLRHWWDRMLYGRGLYLVNGNALAARLLKTGLDLGVGFLTSSPAQSLIMEKGAVVGARVGEPGRETEIRAARGVVLATGGFPWDTARRAQMFPHTPTGQEHWSAAPPTNTGDGLRLGESAGGRVRMDGKSPAGWAPVSLVPRPDGTFGHYPHLGIDRGKPGTIMVRSNGERFCNEADSYSDVITALFNATPQGEQPEAWLICDHAALRRWGLGRVLPAPAPIGPWLRNGYLKKGDSVADLARQCGIKTASLEQTILRFNEGARVGVDTDFHRGEVAFNRGYGDPSRKPNPCLGPLQIAPFYGLRIVPGCLSTFAGLVTDANACVLDNQHNPIAGLYSVGNDMASIGAGNYPAGGFTLGPALTFGFIAAHHANNSVSLRCR</sequence>
<dbReference type="Proteomes" id="UP000214603">
    <property type="component" value="Unassembled WGS sequence"/>
</dbReference>
<dbReference type="SUPFAM" id="SSF56425">
    <property type="entry name" value="Succinate dehydrogenase/fumarate reductase flavoprotein, catalytic domain"/>
    <property type="match status" value="1"/>
</dbReference>
<evidence type="ECO:0000256" key="3">
    <source>
        <dbReference type="ARBA" id="ARBA00022827"/>
    </source>
</evidence>
<dbReference type="GO" id="GO:0016491">
    <property type="term" value="F:oxidoreductase activity"/>
    <property type="evidence" value="ECO:0007669"/>
    <property type="project" value="UniProtKB-KW"/>
</dbReference>
<feature type="domain" description="FAD-dependent oxidoreductase 2 FAD-binding" evidence="5">
    <location>
        <begin position="4"/>
        <end position="541"/>
    </location>
</feature>
<dbReference type="Gene3D" id="3.90.700.10">
    <property type="entry name" value="Succinate dehydrogenase/fumarate reductase flavoprotein, catalytic domain"/>
    <property type="match status" value="1"/>
</dbReference>
<keyword evidence="2" id="KW-0285">Flavoprotein</keyword>
<dbReference type="InterPro" id="IPR003953">
    <property type="entry name" value="FAD-dep_OxRdtase_2_FAD-bd"/>
</dbReference>
<comment type="caution">
    <text evidence="6">The sequence shown here is derived from an EMBL/GenBank/DDBJ whole genome shotgun (WGS) entry which is preliminary data.</text>
</comment>
<dbReference type="PANTHER" id="PTHR43400:SF10">
    <property type="entry name" value="3-OXOSTEROID 1-DEHYDROGENASE"/>
    <property type="match status" value="1"/>
</dbReference>
<dbReference type="RefSeq" id="WP_088601519.1">
    <property type="nucleotide sequence ID" value="NZ_NJIH01000001.1"/>
</dbReference>
<evidence type="ECO:0000256" key="4">
    <source>
        <dbReference type="ARBA" id="ARBA00023002"/>
    </source>
</evidence>
<dbReference type="Gene3D" id="3.50.50.60">
    <property type="entry name" value="FAD/NAD(P)-binding domain"/>
    <property type="match status" value="3"/>
</dbReference>
<dbReference type="SUPFAM" id="SSF51905">
    <property type="entry name" value="FAD/NAD(P)-binding domain"/>
    <property type="match status" value="1"/>
</dbReference>
<accession>A0A225N0R1</accession>
<comment type="cofactor">
    <cofactor evidence="1">
        <name>FAD</name>
        <dbReference type="ChEBI" id="CHEBI:57692"/>
    </cofactor>
</comment>
<proteinExistence type="predicted"/>
<keyword evidence="3" id="KW-0274">FAD</keyword>
<evidence type="ECO:0000259" key="5">
    <source>
        <dbReference type="Pfam" id="PF00890"/>
    </source>
</evidence>
<evidence type="ECO:0000256" key="2">
    <source>
        <dbReference type="ARBA" id="ARBA00022630"/>
    </source>
</evidence>
<evidence type="ECO:0000313" key="7">
    <source>
        <dbReference type="Proteomes" id="UP000214603"/>
    </source>
</evidence>
<organism evidence="6 7">
    <name type="scientific">Candidimonas nitroreducens</name>
    <dbReference type="NCBI Taxonomy" id="683354"/>
    <lineage>
        <taxon>Bacteria</taxon>
        <taxon>Pseudomonadati</taxon>
        <taxon>Pseudomonadota</taxon>
        <taxon>Betaproteobacteria</taxon>
        <taxon>Burkholderiales</taxon>
        <taxon>Alcaligenaceae</taxon>
        <taxon>Candidimonas</taxon>
    </lineage>
</organism>
<evidence type="ECO:0000256" key="1">
    <source>
        <dbReference type="ARBA" id="ARBA00001974"/>
    </source>
</evidence>
<keyword evidence="7" id="KW-1185">Reference proteome</keyword>
<name>A0A225N0R1_9BURK</name>
<dbReference type="GO" id="GO:0008202">
    <property type="term" value="P:steroid metabolic process"/>
    <property type="evidence" value="ECO:0007669"/>
    <property type="project" value="UniProtKB-ARBA"/>
</dbReference>
<dbReference type="PANTHER" id="PTHR43400">
    <property type="entry name" value="FUMARATE REDUCTASE"/>
    <property type="match status" value="1"/>
</dbReference>
<reference evidence="7" key="1">
    <citation type="submission" date="2017-06" db="EMBL/GenBank/DDBJ databases">
        <title>Herbaspirillum phytohormonus sp. nov., isolated from the root nodule of Robinia pseudoacacia in lead-zinc mine.</title>
        <authorList>
            <person name="Fan M."/>
            <person name="Lin Y."/>
        </authorList>
    </citation>
    <scope>NUCLEOTIDE SEQUENCE [LARGE SCALE GENOMIC DNA]</scope>
    <source>
        <strain evidence="7">SC-089</strain>
    </source>
</reference>
<evidence type="ECO:0000313" key="6">
    <source>
        <dbReference type="EMBL" id="OWT66393.1"/>
    </source>
</evidence>
<gene>
    <name evidence="6" type="ORF">CEY11_01275</name>
</gene>
<dbReference type="InterPro" id="IPR050315">
    <property type="entry name" value="FAD-oxidoreductase_2"/>
</dbReference>
<keyword evidence="4" id="KW-0560">Oxidoreductase</keyword>